<evidence type="ECO:0000313" key="1">
    <source>
        <dbReference type="EMBL" id="KAJ2984484.1"/>
    </source>
</evidence>
<sequence>MPDGDASRAVLKEIKSTPGCEWYTGRIHSNWLSSIRRERLRATKAANASPGAQATAPATASSGAYGATAAQRAQQAMAVPTTACSGPHGARAMQTIAFQGAQGATSAACAPSGALRATPAQDIESSGPAQGGHAGTHAMIVDGDVIAAMRDVPNPTVSQLKAWAVTGGEEKSVATVYSIWKWIHGSA</sequence>
<dbReference type="EMBL" id="JANSHE010003800">
    <property type="protein sequence ID" value="KAJ2984484.1"/>
    <property type="molecule type" value="Genomic_DNA"/>
</dbReference>
<organism evidence="1 2">
    <name type="scientific">Trametes sanguinea</name>
    <dbReference type="NCBI Taxonomy" id="158606"/>
    <lineage>
        <taxon>Eukaryota</taxon>
        <taxon>Fungi</taxon>
        <taxon>Dikarya</taxon>
        <taxon>Basidiomycota</taxon>
        <taxon>Agaricomycotina</taxon>
        <taxon>Agaricomycetes</taxon>
        <taxon>Polyporales</taxon>
        <taxon>Polyporaceae</taxon>
        <taxon>Trametes</taxon>
    </lineage>
</organism>
<gene>
    <name evidence="1" type="ORF">NUW54_g10494</name>
</gene>
<proteinExistence type="predicted"/>
<name>A0ACC1NZG7_9APHY</name>
<keyword evidence="2" id="KW-1185">Reference proteome</keyword>
<evidence type="ECO:0000313" key="2">
    <source>
        <dbReference type="Proteomes" id="UP001144978"/>
    </source>
</evidence>
<reference evidence="1" key="1">
    <citation type="submission" date="2022-08" db="EMBL/GenBank/DDBJ databases">
        <title>Genome Sequence of Pycnoporus sanguineus.</title>
        <authorList>
            <person name="Buettner E."/>
        </authorList>
    </citation>
    <scope>NUCLEOTIDE SEQUENCE</scope>
    <source>
        <strain evidence="1">CG-C14</strain>
    </source>
</reference>
<accession>A0ACC1NZG7</accession>
<protein>
    <submittedName>
        <fullName evidence="1">Uncharacterized protein</fullName>
    </submittedName>
</protein>
<dbReference type="Proteomes" id="UP001144978">
    <property type="component" value="Unassembled WGS sequence"/>
</dbReference>
<comment type="caution">
    <text evidence="1">The sequence shown here is derived from an EMBL/GenBank/DDBJ whole genome shotgun (WGS) entry which is preliminary data.</text>
</comment>